<proteinExistence type="predicted"/>
<dbReference type="Pfam" id="PF11848">
    <property type="entry name" value="DUF3368"/>
    <property type="match status" value="1"/>
</dbReference>
<dbReference type="PANTHER" id="PTHR39550:SF1">
    <property type="entry name" value="SLL0658 PROTEIN"/>
    <property type="match status" value="1"/>
</dbReference>
<comment type="caution">
    <text evidence="1">The sequence shown here is derived from an EMBL/GenBank/DDBJ whole genome shotgun (WGS) entry which is preliminary data.</text>
</comment>
<keyword evidence="2" id="KW-1185">Reference proteome</keyword>
<dbReference type="PANTHER" id="PTHR39550">
    <property type="entry name" value="SLL0658 PROTEIN"/>
    <property type="match status" value="1"/>
</dbReference>
<sequence length="172" mass="18218">MAVPPVRLIIADAGPLIVLSRVGQLGILQQVFGKVCITDAVQDELLAGGTFPGQTEIKVALADWIEAVTVDIGLWEPANPDLGAGETSSIYLALQCPGSLLILDDAAARREADWRGLNYVGLVGVVLEAKRRGHIKQARPLLQSIQKAGYFLSAQLLDRALTTVGEGSCSSD</sequence>
<evidence type="ECO:0000313" key="1">
    <source>
        <dbReference type="EMBL" id="TCT20848.1"/>
    </source>
</evidence>
<dbReference type="Proteomes" id="UP000295717">
    <property type="component" value="Unassembled WGS sequence"/>
</dbReference>
<protein>
    <recommendedName>
        <fullName evidence="3">Nucleic acid-binding protein</fullName>
    </recommendedName>
</protein>
<dbReference type="RefSeq" id="WP_132977448.1">
    <property type="nucleotide sequence ID" value="NZ_SMAO01000005.1"/>
</dbReference>
<dbReference type="EMBL" id="SMAO01000005">
    <property type="protein sequence ID" value="TCT20848.1"/>
    <property type="molecule type" value="Genomic_DNA"/>
</dbReference>
<dbReference type="AlphaFoldDB" id="A0A4R3MWA4"/>
<gene>
    <name evidence="1" type="ORF">EDC35_105292</name>
</gene>
<reference evidence="1 2" key="1">
    <citation type="submission" date="2019-03" db="EMBL/GenBank/DDBJ databases">
        <title>Genomic Encyclopedia of Type Strains, Phase IV (KMG-IV): sequencing the most valuable type-strain genomes for metagenomic binning, comparative biology and taxonomic classification.</title>
        <authorList>
            <person name="Goeker M."/>
        </authorList>
    </citation>
    <scope>NUCLEOTIDE SEQUENCE [LARGE SCALE GENOMIC DNA]</scope>
    <source>
        <strain evidence="1 2">DSM 13587</strain>
    </source>
</reference>
<dbReference type="OrthoDB" id="5772854at2"/>
<organism evidence="1 2">
    <name type="scientific">Thiobaca trueperi</name>
    <dbReference type="NCBI Taxonomy" id="127458"/>
    <lineage>
        <taxon>Bacteria</taxon>
        <taxon>Pseudomonadati</taxon>
        <taxon>Pseudomonadota</taxon>
        <taxon>Gammaproteobacteria</taxon>
        <taxon>Chromatiales</taxon>
        <taxon>Chromatiaceae</taxon>
        <taxon>Thiobaca</taxon>
    </lineage>
</organism>
<dbReference type="InterPro" id="IPR021799">
    <property type="entry name" value="PIN-like_prokaryotic"/>
</dbReference>
<evidence type="ECO:0008006" key="3">
    <source>
        <dbReference type="Google" id="ProtNLM"/>
    </source>
</evidence>
<name>A0A4R3MWA4_9GAMM</name>
<accession>A0A4R3MWA4</accession>
<evidence type="ECO:0000313" key="2">
    <source>
        <dbReference type="Proteomes" id="UP000295717"/>
    </source>
</evidence>